<feature type="compositionally biased region" description="Basic and acidic residues" evidence="1">
    <location>
        <begin position="60"/>
        <end position="88"/>
    </location>
</feature>
<gene>
    <name evidence="2" type="ORF">PRL19_10790</name>
</gene>
<sequence>MSPQDIEEHRKRIGFEVSVLLKTDYFAPDLSPEELAASIANWCDALEQWNIDQIRAAFNEHRDTRPDKRPNPGHIREILKRKRGQEFARRRRQNAEVNRTVEKPRAMTPERHAVLSQELAAEFPSYAHMIKRMPKAAE</sequence>
<dbReference type="Proteomes" id="UP001216899">
    <property type="component" value="Chromosome"/>
</dbReference>
<accession>A0ABY7UQ26</accession>
<evidence type="ECO:0000256" key="1">
    <source>
        <dbReference type="SAM" id="MobiDB-lite"/>
    </source>
</evidence>
<dbReference type="RefSeq" id="WP_273742945.1">
    <property type="nucleotide sequence ID" value="NZ_CP117466.1"/>
</dbReference>
<name>A0ABY7UQ26_9RHOB</name>
<reference evidence="2 3" key="1">
    <citation type="submission" date="2023-02" db="EMBL/GenBank/DDBJ databases">
        <title>Whole genome sequenc of Paracoccus marcusii MBLB0836.</title>
        <authorList>
            <person name="Seo M.-J."/>
            <person name="Cho E.-S."/>
            <person name="Hwang C.Y."/>
        </authorList>
    </citation>
    <scope>NUCLEOTIDE SEQUENCE [LARGE SCALE GENOMIC DNA]</scope>
    <source>
        <strain evidence="2 3">MBLB0836</strain>
    </source>
</reference>
<keyword evidence="3" id="KW-1185">Reference proteome</keyword>
<proteinExistence type="predicted"/>
<evidence type="ECO:0000313" key="3">
    <source>
        <dbReference type="Proteomes" id="UP001216899"/>
    </source>
</evidence>
<organism evidence="2 3">
    <name type="scientific">Paracoccus marcusii</name>
    <dbReference type="NCBI Taxonomy" id="59779"/>
    <lineage>
        <taxon>Bacteria</taxon>
        <taxon>Pseudomonadati</taxon>
        <taxon>Pseudomonadota</taxon>
        <taxon>Alphaproteobacteria</taxon>
        <taxon>Rhodobacterales</taxon>
        <taxon>Paracoccaceae</taxon>
        <taxon>Paracoccus</taxon>
    </lineage>
</organism>
<feature type="compositionally biased region" description="Basic and acidic residues" evidence="1">
    <location>
        <begin position="99"/>
        <end position="109"/>
    </location>
</feature>
<evidence type="ECO:0000313" key="2">
    <source>
        <dbReference type="EMBL" id="WDA11782.1"/>
    </source>
</evidence>
<feature type="region of interest" description="Disordered" evidence="1">
    <location>
        <begin position="60"/>
        <end position="109"/>
    </location>
</feature>
<protein>
    <submittedName>
        <fullName evidence="2">Uncharacterized protein</fullName>
    </submittedName>
</protein>
<dbReference type="EMBL" id="CP117466">
    <property type="protein sequence ID" value="WDA11782.1"/>
    <property type="molecule type" value="Genomic_DNA"/>
</dbReference>